<accession>A0A383R7R6</accession>
<protein>
    <submittedName>
        <fullName evidence="1">Uncharacterized protein</fullName>
    </submittedName>
</protein>
<sequence>MTSVHDYEIVTYEVNLELNQIRIHTGFRNNNQILEKCDIVCNEVLAHHFE</sequence>
<evidence type="ECO:0000313" key="1">
    <source>
        <dbReference type="EMBL" id="SYX82988.1"/>
    </source>
</evidence>
<dbReference type="Proteomes" id="UP000304148">
    <property type="component" value="Chromosome"/>
</dbReference>
<gene>
    <name evidence="1" type="ORF">PBLR_11410</name>
</gene>
<proteinExistence type="predicted"/>
<evidence type="ECO:0000313" key="2">
    <source>
        <dbReference type="Proteomes" id="UP000304148"/>
    </source>
</evidence>
<name>A0A383R7R6_PAEAL</name>
<dbReference type="AlphaFoldDB" id="A0A383R7R6"/>
<organism evidence="1 2">
    <name type="scientific">Paenibacillus alvei</name>
    <name type="common">Bacillus alvei</name>
    <dbReference type="NCBI Taxonomy" id="44250"/>
    <lineage>
        <taxon>Bacteria</taxon>
        <taxon>Bacillati</taxon>
        <taxon>Bacillota</taxon>
        <taxon>Bacilli</taxon>
        <taxon>Bacillales</taxon>
        <taxon>Paenibacillaceae</taxon>
        <taxon>Paenibacillus</taxon>
    </lineage>
</organism>
<reference evidence="2" key="1">
    <citation type="submission" date="2018-08" db="EMBL/GenBank/DDBJ databases">
        <authorList>
            <person name="Chevrot R."/>
        </authorList>
    </citation>
    <scope>NUCLEOTIDE SEQUENCE [LARGE SCALE GENOMIC DNA]</scope>
</reference>
<dbReference type="EMBL" id="LS992241">
    <property type="protein sequence ID" value="SYX82988.1"/>
    <property type="molecule type" value="Genomic_DNA"/>
</dbReference>